<organism evidence="1 2">
    <name type="scientific">Thraustotheca clavata</name>
    <dbReference type="NCBI Taxonomy" id="74557"/>
    <lineage>
        <taxon>Eukaryota</taxon>
        <taxon>Sar</taxon>
        <taxon>Stramenopiles</taxon>
        <taxon>Oomycota</taxon>
        <taxon>Saprolegniomycetes</taxon>
        <taxon>Saprolegniales</taxon>
        <taxon>Achlyaceae</taxon>
        <taxon>Thraustotheca</taxon>
    </lineage>
</organism>
<evidence type="ECO:0000313" key="1">
    <source>
        <dbReference type="EMBL" id="OQR93938.1"/>
    </source>
</evidence>
<gene>
    <name evidence="1" type="ORF">THRCLA_22269</name>
</gene>
<sequence length="122" mass="13709">MKFPTVKDATDYIQEYALTVGKSVRKSANSGGKRQRIICTSKDCTFFVHICKRQKKTNQNMYISSLKLLHLNCTSTANPTRKHIKSLPGFFAGATADRVPTRARADLQNLMDGDALSSYKYQ</sequence>
<comment type="caution">
    <text evidence="1">The sequence shown here is derived from an EMBL/GenBank/DDBJ whole genome shotgun (WGS) entry which is preliminary data.</text>
</comment>
<evidence type="ECO:0000313" key="2">
    <source>
        <dbReference type="Proteomes" id="UP000243217"/>
    </source>
</evidence>
<dbReference type="OrthoDB" id="129627at2759"/>
<protein>
    <recommendedName>
        <fullName evidence="3">Transposase MuDR plant domain-containing protein</fullName>
    </recommendedName>
</protein>
<dbReference type="Proteomes" id="UP000243217">
    <property type="component" value="Unassembled WGS sequence"/>
</dbReference>
<name>A0A1V9Z7F7_9STRA</name>
<accession>A0A1V9Z7F7</accession>
<evidence type="ECO:0008006" key="3">
    <source>
        <dbReference type="Google" id="ProtNLM"/>
    </source>
</evidence>
<dbReference type="AlphaFoldDB" id="A0A1V9Z7F7"/>
<reference evidence="1 2" key="1">
    <citation type="journal article" date="2014" name="Genome Biol. Evol.">
        <title>The secreted proteins of Achlya hypogyna and Thraustotheca clavata identify the ancestral oomycete secretome and reveal gene acquisitions by horizontal gene transfer.</title>
        <authorList>
            <person name="Misner I."/>
            <person name="Blouin N."/>
            <person name="Leonard G."/>
            <person name="Richards T.A."/>
            <person name="Lane C.E."/>
        </authorList>
    </citation>
    <scope>NUCLEOTIDE SEQUENCE [LARGE SCALE GENOMIC DNA]</scope>
    <source>
        <strain evidence="1 2">ATCC 34112</strain>
    </source>
</reference>
<dbReference type="EMBL" id="JNBS01002220">
    <property type="protein sequence ID" value="OQR93938.1"/>
    <property type="molecule type" value="Genomic_DNA"/>
</dbReference>
<proteinExistence type="predicted"/>
<keyword evidence="2" id="KW-1185">Reference proteome</keyword>